<dbReference type="EMBL" id="LAZR01051218">
    <property type="protein sequence ID" value="KKK85634.1"/>
    <property type="molecule type" value="Genomic_DNA"/>
</dbReference>
<comment type="caution">
    <text evidence="1">The sequence shown here is derived from an EMBL/GenBank/DDBJ whole genome shotgun (WGS) entry which is preliminary data.</text>
</comment>
<accession>A0A0F9B4T1</accession>
<sequence length="46" mass="5212">SGIVKLDCYGDSQILATTRHSGIFKSFEPNPNFKEMLERIRKAQGK</sequence>
<gene>
    <name evidence="1" type="ORF">LCGC14_2771350</name>
</gene>
<reference evidence="1" key="1">
    <citation type="journal article" date="2015" name="Nature">
        <title>Complex archaea that bridge the gap between prokaryotes and eukaryotes.</title>
        <authorList>
            <person name="Spang A."/>
            <person name="Saw J.H."/>
            <person name="Jorgensen S.L."/>
            <person name="Zaremba-Niedzwiedzka K."/>
            <person name="Martijn J."/>
            <person name="Lind A.E."/>
            <person name="van Eijk R."/>
            <person name="Schleper C."/>
            <person name="Guy L."/>
            <person name="Ettema T.J."/>
        </authorList>
    </citation>
    <scope>NUCLEOTIDE SEQUENCE</scope>
</reference>
<protein>
    <submittedName>
        <fullName evidence="1">Uncharacterized protein</fullName>
    </submittedName>
</protein>
<proteinExistence type="predicted"/>
<feature type="non-terminal residue" evidence="1">
    <location>
        <position position="1"/>
    </location>
</feature>
<name>A0A0F9B4T1_9ZZZZ</name>
<organism evidence="1">
    <name type="scientific">marine sediment metagenome</name>
    <dbReference type="NCBI Taxonomy" id="412755"/>
    <lineage>
        <taxon>unclassified sequences</taxon>
        <taxon>metagenomes</taxon>
        <taxon>ecological metagenomes</taxon>
    </lineage>
</organism>
<dbReference type="AlphaFoldDB" id="A0A0F9B4T1"/>
<evidence type="ECO:0000313" key="1">
    <source>
        <dbReference type="EMBL" id="KKK85634.1"/>
    </source>
</evidence>